<sequence length="368" mass="40048">ESLPWILGGTDDEEALKSNIARFNSEIDRQLQFIEARVRQFSDAVSEPVELPKIIAPEFNFDDLILGDIDFDFGDMLPQPKVDEVAAKLQAVLDAWNATNDEIAAIHEVVGDQLKGIDQLTFDNRIMLIDALKQRLLEAGIEEVAATQFIEDQKNQIRIAAAQKTLGNINMVVGATNKLGDQLLARDKARIQTKLSKDIEAINNSTKSEEEKAAAISNLREQAILDEQKAAKKIKPIKIAQAIASTAVGVTNALSATVPPFNFALAALVAAAGAVEIATIKAQPFQFGGRPDIGSPALVGEAGRELFVPDEAGTIIPNDETENILGGGDTFNINLSFWDGDGVERIIMNNLEGFSRAFQEAKRLRFIE</sequence>
<dbReference type="EMBL" id="LAZR01032318">
    <property type="protein sequence ID" value="KKL51241.1"/>
    <property type="molecule type" value="Genomic_DNA"/>
</dbReference>
<proteinExistence type="predicted"/>
<gene>
    <name evidence="1" type="ORF">LCGC14_2297480</name>
</gene>
<dbReference type="AlphaFoldDB" id="A0A0F9DC21"/>
<comment type="caution">
    <text evidence="1">The sequence shown here is derived from an EMBL/GenBank/DDBJ whole genome shotgun (WGS) entry which is preliminary data.</text>
</comment>
<accession>A0A0F9DC21</accession>
<organism evidence="1">
    <name type="scientific">marine sediment metagenome</name>
    <dbReference type="NCBI Taxonomy" id="412755"/>
    <lineage>
        <taxon>unclassified sequences</taxon>
        <taxon>metagenomes</taxon>
        <taxon>ecological metagenomes</taxon>
    </lineage>
</organism>
<reference evidence="1" key="1">
    <citation type="journal article" date="2015" name="Nature">
        <title>Complex archaea that bridge the gap between prokaryotes and eukaryotes.</title>
        <authorList>
            <person name="Spang A."/>
            <person name="Saw J.H."/>
            <person name="Jorgensen S.L."/>
            <person name="Zaremba-Niedzwiedzka K."/>
            <person name="Martijn J."/>
            <person name="Lind A.E."/>
            <person name="van Eijk R."/>
            <person name="Schleper C."/>
            <person name="Guy L."/>
            <person name="Ettema T.J."/>
        </authorList>
    </citation>
    <scope>NUCLEOTIDE SEQUENCE</scope>
</reference>
<protein>
    <submittedName>
        <fullName evidence="1">Uncharacterized protein</fullName>
    </submittedName>
</protein>
<name>A0A0F9DC21_9ZZZZ</name>
<feature type="non-terminal residue" evidence="1">
    <location>
        <position position="1"/>
    </location>
</feature>
<evidence type="ECO:0000313" key="1">
    <source>
        <dbReference type="EMBL" id="KKL51241.1"/>
    </source>
</evidence>